<dbReference type="Proteomes" id="UP000266861">
    <property type="component" value="Unassembled WGS sequence"/>
</dbReference>
<dbReference type="EMBL" id="PQFF01000010">
    <property type="protein sequence ID" value="RHZ89720.1"/>
    <property type="molecule type" value="Genomic_DNA"/>
</dbReference>
<name>A0A397JZ28_9GLOM</name>
<organism evidence="1 2">
    <name type="scientific">Diversispora epigaea</name>
    <dbReference type="NCBI Taxonomy" id="1348612"/>
    <lineage>
        <taxon>Eukaryota</taxon>
        <taxon>Fungi</taxon>
        <taxon>Fungi incertae sedis</taxon>
        <taxon>Mucoromycota</taxon>
        <taxon>Glomeromycotina</taxon>
        <taxon>Glomeromycetes</taxon>
        <taxon>Diversisporales</taxon>
        <taxon>Diversisporaceae</taxon>
        <taxon>Diversispora</taxon>
    </lineage>
</organism>
<sequence length="160" mass="18113">MSLSSVRLVTQVRRQGLKERLETLRTSKVSFHRERLDTINYRKKTSRYAILSGSSGVVEFWKKLPNAKIAFPIPQDIEEAELNGLKSYSTIENSYICLNKGVITDSNGMLYNNGEITNIRLPSKLVDNFGGILCLSDVSEMSTNMDQNFSYEIAIYNCLS</sequence>
<evidence type="ECO:0000313" key="1">
    <source>
        <dbReference type="EMBL" id="RHZ89720.1"/>
    </source>
</evidence>
<gene>
    <name evidence="1" type="ORF">Glove_12g50</name>
</gene>
<dbReference type="OrthoDB" id="2418599at2759"/>
<evidence type="ECO:0000313" key="2">
    <source>
        <dbReference type="Proteomes" id="UP000266861"/>
    </source>
</evidence>
<reference evidence="1 2" key="1">
    <citation type="submission" date="2018-08" db="EMBL/GenBank/DDBJ databases">
        <title>Genome and evolution of the arbuscular mycorrhizal fungus Diversispora epigaea (formerly Glomus versiforme) and its bacterial endosymbionts.</title>
        <authorList>
            <person name="Sun X."/>
            <person name="Fei Z."/>
            <person name="Harrison M."/>
        </authorList>
    </citation>
    <scope>NUCLEOTIDE SEQUENCE [LARGE SCALE GENOMIC DNA]</scope>
    <source>
        <strain evidence="1 2">IT104</strain>
    </source>
</reference>
<dbReference type="AlphaFoldDB" id="A0A397JZ28"/>
<protein>
    <submittedName>
        <fullName evidence="1">Uncharacterized protein</fullName>
    </submittedName>
</protein>
<comment type="caution">
    <text evidence="1">The sequence shown here is derived from an EMBL/GenBank/DDBJ whole genome shotgun (WGS) entry which is preliminary data.</text>
</comment>
<accession>A0A397JZ28</accession>
<keyword evidence="2" id="KW-1185">Reference proteome</keyword>
<proteinExistence type="predicted"/>